<dbReference type="InterPro" id="IPR029150">
    <property type="entry name" value="dCache_3"/>
</dbReference>
<dbReference type="Pfam" id="PF14827">
    <property type="entry name" value="dCache_3"/>
    <property type="match status" value="1"/>
</dbReference>
<keyword evidence="7" id="KW-1185">Reference proteome</keyword>
<dbReference type="SMART" id="SM00052">
    <property type="entry name" value="EAL"/>
    <property type="match status" value="1"/>
</dbReference>
<dbReference type="RefSeq" id="WP_182809345.1">
    <property type="nucleotide sequence ID" value="NZ_JACJFM010000016.1"/>
</dbReference>
<dbReference type="FunFam" id="3.20.20.450:FF:000001">
    <property type="entry name" value="Cyclic di-GMP phosphodiesterase yahA"/>
    <property type="match status" value="1"/>
</dbReference>
<evidence type="ECO:0000313" key="6">
    <source>
        <dbReference type="EMBL" id="MBB1487567.1"/>
    </source>
</evidence>
<feature type="domain" description="HAMP" evidence="4">
    <location>
        <begin position="271"/>
        <end position="323"/>
    </location>
</feature>
<dbReference type="CDD" id="cd06225">
    <property type="entry name" value="HAMP"/>
    <property type="match status" value="1"/>
</dbReference>
<name>A0A839IT12_9GAMM</name>
<dbReference type="Pfam" id="PF00990">
    <property type="entry name" value="GGDEF"/>
    <property type="match status" value="1"/>
</dbReference>
<dbReference type="Gene3D" id="6.10.340.10">
    <property type="match status" value="1"/>
</dbReference>
<organism evidence="6 7">
    <name type="scientific">Oceanospirillum sediminis</name>
    <dbReference type="NCBI Taxonomy" id="2760088"/>
    <lineage>
        <taxon>Bacteria</taxon>
        <taxon>Pseudomonadati</taxon>
        <taxon>Pseudomonadota</taxon>
        <taxon>Gammaproteobacteria</taxon>
        <taxon>Oceanospirillales</taxon>
        <taxon>Oceanospirillaceae</taxon>
        <taxon>Oceanospirillum</taxon>
    </lineage>
</organism>
<dbReference type="CDD" id="cd01949">
    <property type="entry name" value="GGDEF"/>
    <property type="match status" value="1"/>
</dbReference>
<evidence type="ECO:0000259" key="5">
    <source>
        <dbReference type="PROSITE" id="PS50887"/>
    </source>
</evidence>
<feature type="domain" description="GGDEF" evidence="5">
    <location>
        <begin position="356"/>
        <end position="487"/>
    </location>
</feature>
<evidence type="ECO:0000259" key="4">
    <source>
        <dbReference type="PROSITE" id="PS50885"/>
    </source>
</evidence>
<dbReference type="EC" id="3.1.4.52" evidence="1"/>
<dbReference type="InterPro" id="IPR001633">
    <property type="entry name" value="EAL_dom"/>
</dbReference>
<dbReference type="GO" id="GO:0007165">
    <property type="term" value="P:signal transduction"/>
    <property type="evidence" value="ECO:0007669"/>
    <property type="project" value="InterPro"/>
</dbReference>
<dbReference type="GO" id="GO:0071111">
    <property type="term" value="F:cyclic-guanylate-specific phosphodiesterase activity"/>
    <property type="evidence" value="ECO:0007669"/>
    <property type="project" value="UniProtKB-EC"/>
</dbReference>
<dbReference type="PROSITE" id="PS50883">
    <property type="entry name" value="EAL"/>
    <property type="match status" value="1"/>
</dbReference>
<comment type="caution">
    <text evidence="6">The sequence shown here is derived from an EMBL/GenBank/DDBJ whole genome shotgun (WGS) entry which is preliminary data.</text>
</comment>
<dbReference type="InterPro" id="IPR035919">
    <property type="entry name" value="EAL_sf"/>
</dbReference>
<dbReference type="AlphaFoldDB" id="A0A839IT12"/>
<dbReference type="SMART" id="SM00304">
    <property type="entry name" value="HAMP"/>
    <property type="match status" value="1"/>
</dbReference>
<evidence type="ECO:0000313" key="7">
    <source>
        <dbReference type="Proteomes" id="UP000565262"/>
    </source>
</evidence>
<accession>A0A839IT12</accession>
<keyword evidence="2" id="KW-0973">c-di-GMP</keyword>
<dbReference type="SMART" id="SM00267">
    <property type="entry name" value="GGDEF"/>
    <property type="match status" value="1"/>
</dbReference>
<dbReference type="SUPFAM" id="SSF158472">
    <property type="entry name" value="HAMP domain-like"/>
    <property type="match status" value="1"/>
</dbReference>
<dbReference type="Gene3D" id="3.30.70.270">
    <property type="match status" value="1"/>
</dbReference>
<dbReference type="InterPro" id="IPR029787">
    <property type="entry name" value="Nucleotide_cyclase"/>
</dbReference>
<sequence length="755" mass="84114">MVIIYKANSKQEQQQIDLRLESATSAFQNQYQQRSYYLQAFAETAAKDFGLKEVFDADARSFLIALNNHRKRIDADLAFAVNRKNLIIGQLFRTSAESKVKLGPEQNNQFRFPQWFDAEKATSQLYLLEGQVYQLSFAPLKSGQQVVGWIGYGYQVNGSLAQNLANVTGLNVEFLLSKAGDRWLNLAAASPYTTGSPANPMGQLIVSGNPDPTTFHTSISLGEVDQQDLKAAIYGSRSSLLETLRQNLWQLMVVEGVTILLALVIAYNLSGTISKPVKELVRQAQYIARGNYDSSVNITGKNELGQLAQEFNLMQQAVLVREQKINHQLRYNSLTNLPNRYSLLETLEELCASGSPGCTLLHLDIRRTKTVNDTLGYDTGNLMIKEVGKRLSELNKEKMIFHLGADEFAVILMTTDQMQVVTWCNNVEKFLDPPLCGDGVMLHLQVHAGFAKAPMDAGNAQLLLQKADTALSHSKREMKAFLPYKAEMDADAGRTLSLVNDLRIAIESDQLQLFYQPKLDINAGVVRDLEALIRWRHPEQGMIPPDAFIGIAEQTGQIDALTRWVIREAARQYNAWVEEELLLSIAVNISAENLKNQNFTAELEEIWQEFSLPMDALTLEITESAVVSDPVSAIGMLCDIQDQGIKLSIDDYGTGYSSLAQLKQLPVNELKIDRSFVDKVYSDPDDQIIVRSTIRMAHDMGLSVVAEGIEDAETLEWLGEQGCDKAQGYFISRPAPAAEIGQWLKEKDKAISANA</sequence>
<dbReference type="Pfam" id="PF00563">
    <property type="entry name" value="EAL"/>
    <property type="match status" value="1"/>
</dbReference>
<dbReference type="NCBIfam" id="TIGR00254">
    <property type="entry name" value="GGDEF"/>
    <property type="match status" value="1"/>
</dbReference>
<proteinExistence type="predicted"/>
<dbReference type="Pfam" id="PF00672">
    <property type="entry name" value="HAMP"/>
    <property type="match status" value="1"/>
</dbReference>
<dbReference type="EMBL" id="JACJFM010000016">
    <property type="protein sequence ID" value="MBB1487567.1"/>
    <property type="molecule type" value="Genomic_DNA"/>
</dbReference>
<evidence type="ECO:0000259" key="3">
    <source>
        <dbReference type="PROSITE" id="PS50883"/>
    </source>
</evidence>
<dbReference type="InterPro" id="IPR050706">
    <property type="entry name" value="Cyclic-di-GMP_PDE-like"/>
</dbReference>
<reference evidence="6 7" key="1">
    <citation type="submission" date="2020-08" db="EMBL/GenBank/DDBJ databases">
        <title>Oceanospirillum sp. nov. isolated from marine sediment.</title>
        <authorList>
            <person name="Ji X."/>
        </authorList>
    </citation>
    <scope>NUCLEOTIDE SEQUENCE [LARGE SCALE GENOMIC DNA]</scope>
    <source>
        <strain evidence="6 7">D5</strain>
    </source>
</reference>
<dbReference type="PROSITE" id="PS50887">
    <property type="entry name" value="GGDEF"/>
    <property type="match status" value="1"/>
</dbReference>
<protein>
    <recommendedName>
        <fullName evidence="1">cyclic-guanylate-specific phosphodiesterase</fullName>
        <ecNumber evidence="1">3.1.4.52</ecNumber>
    </recommendedName>
</protein>
<evidence type="ECO:0000256" key="2">
    <source>
        <dbReference type="ARBA" id="ARBA00022636"/>
    </source>
</evidence>
<dbReference type="InterPro" id="IPR000160">
    <property type="entry name" value="GGDEF_dom"/>
</dbReference>
<dbReference type="SUPFAM" id="SSF141868">
    <property type="entry name" value="EAL domain-like"/>
    <property type="match status" value="1"/>
</dbReference>
<dbReference type="InterPro" id="IPR043128">
    <property type="entry name" value="Rev_trsase/Diguanyl_cyclase"/>
</dbReference>
<dbReference type="Gene3D" id="3.20.20.450">
    <property type="entry name" value="EAL domain"/>
    <property type="match status" value="1"/>
</dbReference>
<dbReference type="CDD" id="cd01948">
    <property type="entry name" value="EAL"/>
    <property type="match status" value="1"/>
</dbReference>
<feature type="domain" description="EAL" evidence="3">
    <location>
        <begin position="495"/>
        <end position="748"/>
    </location>
</feature>
<evidence type="ECO:0000256" key="1">
    <source>
        <dbReference type="ARBA" id="ARBA00012282"/>
    </source>
</evidence>
<dbReference type="InterPro" id="IPR003660">
    <property type="entry name" value="HAMP_dom"/>
</dbReference>
<dbReference type="PANTHER" id="PTHR33121:SF71">
    <property type="entry name" value="OXYGEN SENSOR PROTEIN DOSP"/>
    <property type="match status" value="1"/>
</dbReference>
<dbReference type="PROSITE" id="PS50885">
    <property type="entry name" value="HAMP"/>
    <property type="match status" value="1"/>
</dbReference>
<dbReference type="PANTHER" id="PTHR33121">
    <property type="entry name" value="CYCLIC DI-GMP PHOSPHODIESTERASE PDEF"/>
    <property type="match status" value="1"/>
</dbReference>
<dbReference type="Proteomes" id="UP000565262">
    <property type="component" value="Unassembled WGS sequence"/>
</dbReference>
<gene>
    <name evidence="6" type="ORF">H4O21_13200</name>
</gene>
<dbReference type="GO" id="GO:0016020">
    <property type="term" value="C:membrane"/>
    <property type="evidence" value="ECO:0007669"/>
    <property type="project" value="InterPro"/>
</dbReference>
<dbReference type="SUPFAM" id="SSF55073">
    <property type="entry name" value="Nucleotide cyclase"/>
    <property type="match status" value="1"/>
</dbReference>